<dbReference type="VEuPathDB" id="FungiDB:AeMF1_011251"/>
<comment type="caution">
    <text evidence="1">The sequence shown here is derived from an EMBL/GenBank/DDBJ whole genome shotgun (WGS) entry which is preliminary data.</text>
</comment>
<protein>
    <submittedName>
        <fullName evidence="1">Uncharacterized protein</fullName>
    </submittedName>
</protein>
<accession>A0A6G0WIW5</accession>
<name>A0A6G0WIW5_9STRA</name>
<gene>
    <name evidence="1" type="ORF">Ae201684_014703</name>
</gene>
<dbReference type="EMBL" id="VJMJ01000200">
    <property type="protein sequence ID" value="KAF0727172.1"/>
    <property type="molecule type" value="Genomic_DNA"/>
</dbReference>
<reference evidence="1 2" key="1">
    <citation type="submission" date="2019-07" db="EMBL/GenBank/DDBJ databases">
        <title>Genomics analysis of Aphanomyces spp. identifies a new class of oomycete effector associated with host adaptation.</title>
        <authorList>
            <person name="Gaulin E."/>
        </authorList>
    </citation>
    <scope>NUCLEOTIDE SEQUENCE [LARGE SCALE GENOMIC DNA]</scope>
    <source>
        <strain evidence="1 2">ATCC 201684</strain>
    </source>
</reference>
<evidence type="ECO:0000313" key="2">
    <source>
        <dbReference type="Proteomes" id="UP000481153"/>
    </source>
</evidence>
<sequence>MTTAAPPTSRFSFMDKSSRSFIYELSHQDEEDAMNIDQVSALFSSVESTRTESPRVVSRKRPRPAMKDLAASLHVDQVSALFSQLEEEESEAKV</sequence>
<evidence type="ECO:0000313" key="1">
    <source>
        <dbReference type="EMBL" id="KAF0727172.1"/>
    </source>
</evidence>
<dbReference type="AlphaFoldDB" id="A0A6G0WIW5"/>
<proteinExistence type="predicted"/>
<organism evidence="1 2">
    <name type="scientific">Aphanomyces euteiches</name>
    <dbReference type="NCBI Taxonomy" id="100861"/>
    <lineage>
        <taxon>Eukaryota</taxon>
        <taxon>Sar</taxon>
        <taxon>Stramenopiles</taxon>
        <taxon>Oomycota</taxon>
        <taxon>Saprolegniomycetes</taxon>
        <taxon>Saprolegniales</taxon>
        <taxon>Verrucalvaceae</taxon>
        <taxon>Aphanomyces</taxon>
    </lineage>
</organism>
<dbReference type="Proteomes" id="UP000481153">
    <property type="component" value="Unassembled WGS sequence"/>
</dbReference>
<keyword evidence="2" id="KW-1185">Reference proteome</keyword>